<dbReference type="RefSeq" id="WP_367639115.1">
    <property type="nucleotide sequence ID" value="NZ_JBFNQN010000009.1"/>
</dbReference>
<evidence type="ECO:0000256" key="2">
    <source>
        <dbReference type="ARBA" id="ARBA00022643"/>
    </source>
</evidence>
<dbReference type="InterPro" id="IPR036661">
    <property type="entry name" value="Luciferase-like_sf"/>
</dbReference>
<keyword evidence="3" id="KW-0560">Oxidoreductase</keyword>
<name>A0ABV3P9Y4_9ACTN</name>
<proteinExistence type="predicted"/>
<dbReference type="PANTHER" id="PTHR30011">
    <property type="entry name" value="ALKANESULFONATE MONOOXYGENASE-RELATED"/>
    <property type="match status" value="1"/>
</dbReference>
<keyword evidence="2" id="KW-0288">FMN</keyword>
<gene>
    <name evidence="6" type="ORF">AB1207_14655</name>
</gene>
<evidence type="ECO:0000256" key="3">
    <source>
        <dbReference type="ARBA" id="ARBA00023002"/>
    </source>
</evidence>
<sequence>MTTPLHLFLDVDGGGWHPAAWRWSRSTPDEVFSPGRLRGFAVTAQAQGLTGLTFEDSPLPDARNPVGHLDAVQRAAFLAGTTEAVGLLPVAATTYSEPFHVAAQIASLDHSSAGRAGWIATTSPAAVARSVDLPVAPDPAGELADVVHAVRSLWDSWEDDAVVRDVATGRYVDRDRLHHVDVDTGRWSVKGPLTVPRSPQGHAVVVVREEDLRHRADRSTADVVLSGDAGARRALGGPLVVLDVEVVLDTDAHAATDRLAALDATAPAPDRGRIRWAGSGQALAAWLTDLTGVVDGVRLHAAVLDEDLRTLLRTTVPALRAARVLRPPLPGATLRSTLGLERPANRYATGPALVTTGGDPR</sequence>
<evidence type="ECO:0000259" key="5">
    <source>
        <dbReference type="Pfam" id="PF00296"/>
    </source>
</evidence>
<dbReference type="SUPFAM" id="SSF51679">
    <property type="entry name" value="Bacterial luciferase-like"/>
    <property type="match status" value="1"/>
</dbReference>
<evidence type="ECO:0000256" key="1">
    <source>
        <dbReference type="ARBA" id="ARBA00022630"/>
    </source>
</evidence>
<dbReference type="Proteomes" id="UP001555826">
    <property type="component" value="Unassembled WGS sequence"/>
</dbReference>
<organism evidence="6 7">
    <name type="scientific">Kineococcus endophyticus</name>
    <dbReference type="NCBI Taxonomy" id="1181883"/>
    <lineage>
        <taxon>Bacteria</taxon>
        <taxon>Bacillati</taxon>
        <taxon>Actinomycetota</taxon>
        <taxon>Actinomycetes</taxon>
        <taxon>Kineosporiales</taxon>
        <taxon>Kineosporiaceae</taxon>
        <taxon>Kineococcus</taxon>
    </lineage>
</organism>
<dbReference type="Gene3D" id="3.20.20.30">
    <property type="entry name" value="Luciferase-like domain"/>
    <property type="match status" value="1"/>
</dbReference>
<keyword evidence="7" id="KW-1185">Reference proteome</keyword>
<dbReference type="InterPro" id="IPR011251">
    <property type="entry name" value="Luciferase-like_dom"/>
</dbReference>
<evidence type="ECO:0000256" key="4">
    <source>
        <dbReference type="ARBA" id="ARBA00023033"/>
    </source>
</evidence>
<evidence type="ECO:0000313" key="7">
    <source>
        <dbReference type="Proteomes" id="UP001555826"/>
    </source>
</evidence>
<evidence type="ECO:0000313" key="6">
    <source>
        <dbReference type="EMBL" id="MEW9265992.1"/>
    </source>
</evidence>
<protein>
    <submittedName>
        <fullName evidence="6">LLM class flavin-dependent oxidoreductase</fullName>
    </submittedName>
</protein>
<dbReference type="EMBL" id="JBFNQN010000009">
    <property type="protein sequence ID" value="MEW9265992.1"/>
    <property type="molecule type" value="Genomic_DNA"/>
</dbReference>
<keyword evidence="4" id="KW-0503">Monooxygenase</keyword>
<keyword evidence="1" id="KW-0285">Flavoprotein</keyword>
<dbReference type="InterPro" id="IPR051260">
    <property type="entry name" value="Diverse_substr_monoxygenases"/>
</dbReference>
<comment type="caution">
    <text evidence="6">The sequence shown here is derived from an EMBL/GenBank/DDBJ whole genome shotgun (WGS) entry which is preliminary data.</text>
</comment>
<reference evidence="6 7" key="1">
    <citation type="submission" date="2024-07" db="EMBL/GenBank/DDBJ databases">
        <authorList>
            <person name="Thanompreechachai J."/>
            <person name="Duangmal K."/>
        </authorList>
    </citation>
    <scope>NUCLEOTIDE SEQUENCE [LARGE SCALE GENOMIC DNA]</scope>
    <source>
        <strain evidence="6 7">KCTC 19886</strain>
    </source>
</reference>
<accession>A0ABV3P9Y4</accession>
<dbReference type="Pfam" id="PF00296">
    <property type="entry name" value="Bac_luciferase"/>
    <property type="match status" value="1"/>
</dbReference>
<dbReference type="PANTHER" id="PTHR30011:SF16">
    <property type="entry name" value="C2H2 FINGER DOMAIN TRANSCRIPTION FACTOR (EUROFUNG)-RELATED"/>
    <property type="match status" value="1"/>
</dbReference>
<feature type="domain" description="Luciferase-like" evidence="5">
    <location>
        <begin position="30"/>
        <end position="164"/>
    </location>
</feature>